<keyword evidence="5" id="KW-0653">Protein transport</keyword>
<dbReference type="NCBIfam" id="TIGR03592">
    <property type="entry name" value="yidC_oxa1_cterm"/>
    <property type="match status" value="1"/>
</dbReference>
<comment type="similarity">
    <text evidence="9">Belongs to the OXA1/ALB3/YidC family.</text>
</comment>
<keyword evidence="13" id="KW-1185">Reference proteome</keyword>
<keyword evidence="8" id="KW-0143">Chaperone</keyword>
<dbReference type="InterPro" id="IPR001708">
    <property type="entry name" value="YidC/ALB3/OXA1/COX18"/>
</dbReference>
<dbReference type="GO" id="GO:0015031">
    <property type="term" value="P:protein transport"/>
    <property type="evidence" value="ECO:0007669"/>
    <property type="project" value="UniProtKB-KW"/>
</dbReference>
<comment type="subcellular location">
    <subcellularLocation>
        <location evidence="1">Cell membrane</location>
        <topology evidence="1">Multi-pass membrane protein</topology>
    </subcellularLocation>
    <subcellularLocation>
        <location evidence="9">Membrane</location>
        <topology evidence="9">Multi-pass membrane protein</topology>
    </subcellularLocation>
</comment>
<dbReference type="EMBL" id="BGZN01000010">
    <property type="protein sequence ID" value="GBR73389.1"/>
    <property type="molecule type" value="Genomic_DNA"/>
</dbReference>
<feature type="transmembrane region" description="Helical" evidence="10">
    <location>
        <begin position="12"/>
        <end position="34"/>
    </location>
</feature>
<dbReference type="InterPro" id="IPR047196">
    <property type="entry name" value="YidC_ALB_C"/>
</dbReference>
<evidence type="ECO:0000256" key="8">
    <source>
        <dbReference type="ARBA" id="ARBA00023186"/>
    </source>
</evidence>
<evidence type="ECO:0000256" key="1">
    <source>
        <dbReference type="ARBA" id="ARBA00004651"/>
    </source>
</evidence>
<evidence type="ECO:0000256" key="5">
    <source>
        <dbReference type="ARBA" id="ARBA00022927"/>
    </source>
</evidence>
<proteinExistence type="inferred from homology"/>
<dbReference type="Pfam" id="PF02096">
    <property type="entry name" value="60KD_IMP"/>
    <property type="match status" value="1"/>
</dbReference>
<dbReference type="Proteomes" id="UP000269352">
    <property type="component" value="Unassembled WGS sequence"/>
</dbReference>
<dbReference type="CDD" id="cd20070">
    <property type="entry name" value="5TM_YidC_Alb3"/>
    <property type="match status" value="1"/>
</dbReference>
<feature type="transmembrane region" description="Helical" evidence="10">
    <location>
        <begin position="170"/>
        <end position="187"/>
    </location>
</feature>
<name>A0A388TAV2_TERA1</name>
<evidence type="ECO:0000313" key="12">
    <source>
        <dbReference type="EMBL" id="GBR73389.1"/>
    </source>
</evidence>
<gene>
    <name evidence="12" type="ORF">NO1_0781</name>
</gene>
<evidence type="ECO:0000313" key="13">
    <source>
        <dbReference type="Proteomes" id="UP000269352"/>
    </source>
</evidence>
<keyword evidence="6 10" id="KW-1133">Transmembrane helix</keyword>
<organism evidence="12 13">
    <name type="scientific">Termititenax aidoneus</name>
    <dbReference type="NCBI Taxonomy" id="2218524"/>
    <lineage>
        <taxon>Bacteria</taxon>
        <taxon>Bacillati</taxon>
        <taxon>Candidatus Margulisiibacteriota</taxon>
        <taxon>Candidatus Termititenacia</taxon>
        <taxon>Candidatus Termititenacales</taxon>
        <taxon>Candidatus Termititenacaceae</taxon>
        <taxon>Candidatus Termititenax</taxon>
    </lineage>
</organism>
<evidence type="ECO:0000256" key="4">
    <source>
        <dbReference type="ARBA" id="ARBA00022692"/>
    </source>
</evidence>
<dbReference type="GO" id="GO:0051205">
    <property type="term" value="P:protein insertion into membrane"/>
    <property type="evidence" value="ECO:0007669"/>
    <property type="project" value="TreeGrafter"/>
</dbReference>
<evidence type="ECO:0000256" key="7">
    <source>
        <dbReference type="ARBA" id="ARBA00023136"/>
    </source>
</evidence>
<dbReference type="AlphaFoldDB" id="A0A388TAV2"/>
<evidence type="ECO:0000256" key="3">
    <source>
        <dbReference type="ARBA" id="ARBA00022475"/>
    </source>
</evidence>
<sequence>MNNFFIEVLKFFGANLNYGLAIILLTVLIKLIFWPLTAKQFESMAAMRKIQPKLKELQEKYRSDAQTLQKKMLELYKTHNMNPLSGCLPMLIQLPILFALYAALNSVAFINLDGGKDFLWINDISFKETQDFAVFQRENQRGISDTRETREKALANIIVKKQYSGTNTKLPVAAPLLAIFVALTTYFSQKTMGMDKEQEKMMLMMPFVMLIVCLNLSAGISIYLLVSNLFAGLQQVYMLRKLPPRTLDVKQIK</sequence>
<dbReference type="PANTHER" id="PTHR12428">
    <property type="entry name" value="OXA1"/>
    <property type="match status" value="1"/>
</dbReference>
<dbReference type="GO" id="GO:0032977">
    <property type="term" value="F:membrane insertase activity"/>
    <property type="evidence" value="ECO:0007669"/>
    <property type="project" value="InterPro"/>
</dbReference>
<comment type="caution">
    <text evidence="12">The sequence shown here is derived from an EMBL/GenBank/DDBJ whole genome shotgun (WGS) entry which is preliminary data.</text>
</comment>
<evidence type="ECO:0000259" key="11">
    <source>
        <dbReference type="Pfam" id="PF02096"/>
    </source>
</evidence>
<dbReference type="PANTHER" id="PTHR12428:SF65">
    <property type="entry name" value="CYTOCHROME C OXIDASE ASSEMBLY PROTEIN COX18, MITOCHONDRIAL"/>
    <property type="match status" value="1"/>
</dbReference>
<keyword evidence="7 10" id="KW-0472">Membrane</keyword>
<feature type="domain" description="Membrane insertase YidC/Oxa/ALB C-terminal" evidence="11">
    <location>
        <begin position="18"/>
        <end position="238"/>
    </location>
</feature>
<keyword evidence="3" id="KW-1003">Cell membrane</keyword>
<feature type="transmembrane region" description="Helical" evidence="10">
    <location>
        <begin position="90"/>
        <end position="112"/>
    </location>
</feature>
<evidence type="ECO:0000256" key="2">
    <source>
        <dbReference type="ARBA" id="ARBA00022448"/>
    </source>
</evidence>
<reference evidence="12 13" key="1">
    <citation type="journal article" date="2019" name="ISME J.">
        <title>Genome analyses of uncultured TG2/ZB3 bacteria in 'Margulisbacteria' specifically attached to ectosymbiotic spirochetes of protists in the termite gut.</title>
        <authorList>
            <person name="Utami Y.D."/>
            <person name="Kuwahara H."/>
            <person name="Igai K."/>
            <person name="Murakami T."/>
            <person name="Sugaya K."/>
            <person name="Morikawa T."/>
            <person name="Nagura Y."/>
            <person name="Yuki M."/>
            <person name="Deevong P."/>
            <person name="Inoue T."/>
            <person name="Kihara K."/>
            <person name="Lo N."/>
            <person name="Yamada A."/>
            <person name="Ohkuma M."/>
            <person name="Hongoh Y."/>
        </authorList>
    </citation>
    <scope>NUCLEOTIDE SEQUENCE [LARGE SCALE GENOMIC DNA]</scope>
    <source>
        <strain evidence="12">NkOx7-01</strain>
    </source>
</reference>
<dbReference type="GO" id="GO:0005886">
    <property type="term" value="C:plasma membrane"/>
    <property type="evidence" value="ECO:0007669"/>
    <property type="project" value="UniProtKB-SubCell"/>
</dbReference>
<keyword evidence="4 9" id="KW-0812">Transmembrane</keyword>
<evidence type="ECO:0000256" key="10">
    <source>
        <dbReference type="SAM" id="Phobius"/>
    </source>
</evidence>
<evidence type="ECO:0000256" key="6">
    <source>
        <dbReference type="ARBA" id="ARBA00022989"/>
    </source>
</evidence>
<feature type="transmembrane region" description="Helical" evidence="10">
    <location>
        <begin position="207"/>
        <end position="231"/>
    </location>
</feature>
<evidence type="ECO:0000256" key="9">
    <source>
        <dbReference type="RuleBase" id="RU003945"/>
    </source>
</evidence>
<protein>
    <recommendedName>
        <fullName evidence="11">Membrane insertase YidC/Oxa/ALB C-terminal domain-containing protein</fullName>
    </recommendedName>
</protein>
<accession>A0A388TAV2</accession>
<dbReference type="InterPro" id="IPR028055">
    <property type="entry name" value="YidC/Oxa/ALB_C"/>
</dbReference>
<keyword evidence="2" id="KW-0813">Transport</keyword>